<dbReference type="Proteomes" id="UP001356704">
    <property type="component" value="Unassembled WGS sequence"/>
</dbReference>
<organism evidence="2 3">
    <name type="scientific">Winogradskyella poriferorum</name>
    <dbReference type="NCBI Taxonomy" id="307627"/>
    <lineage>
        <taxon>Bacteria</taxon>
        <taxon>Pseudomonadati</taxon>
        <taxon>Bacteroidota</taxon>
        <taxon>Flavobacteriia</taxon>
        <taxon>Flavobacteriales</taxon>
        <taxon>Flavobacteriaceae</taxon>
        <taxon>Winogradskyella</taxon>
    </lineage>
</organism>
<sequence>MKFKFSHLFVYVFVALLTFTACQDEAIDINNPAEQEMIQPNTPLANFMGNVTANYADYDNFLDESSCFSVELPVTIVMGDVTIVVETLDDLEDLEDLFEQYENEDDFFDFVFPITIIFNNYSEVVIENEDQLEDFIEDCELEDDEVIECVDFVYPITFSVFNADFNIVDTITITSDEALYSFLEGLEEDDNALVVSINYPVSLVYANGNTIEVNSNQELSDAIEAAEDDCDDSSDDCDINLDELENLLLECGFEAEFYNEAGELENTLQLHFDESGSVTITGDSTVVETGDWEVIETDLGYKLVIEGLETFGIANGLWLLTDCDDDDEDLEFKKETDNGFVTMKLELDCEGSLDCDAQEVALNLKECEWWIGTDLLSPNYNGPLNFQEGGAVIVGSNSGNEVTGTWEVLLGNTGVFLVLDLPGDYQVLSLDWRFVECEDDRLELVSDNNELVLEQSCDVESDCNQSDVSEYLMSCYIVPTINGYTSPMTYFEFSENNSLFTLYQGDMPHNGTWDISSDDNGVFIFIDFPSSIDQYNGQWYLQDCDDDGLVFNQGDNILILACDENVSGAFDCFEDREVVMCDDDNDGSVAFDLNAIYDCPEDNVTWTFYESLMDAEAETNALISPFVNTTNPQIIYMRVGLADNPSVSEIFTVELIVEDCSNSCSEEDVDGFLVECIWNAVNYNGSDNLLNWNFDFEPNSQNVIIYNNETTIDATWTTSQSEDGVIVTFSNVAGPNIQAITGEWLVVECEEDRLQLHSGDNILVLEQTCE</sequence>
<accession>A0ABU7W8E8</accession>
<evidence type="ECO:0000256" key="1">
    <source>
        <dbReference type="SAM" id="SignalP"/>
    </source>
</evidence>
<dbReference type="RefSeq" id="WP_331810958.1">
    <property type="nucleotide sequence ID" value="NZ_JAZHOU010000006.1"/>
</dbReference>
<keyword evidence="1" id="KW-0732">Signal</keyword>
<evidence type="ECO:0000313" key="2">
    <source>
        <dbReference type="EMBL" id="MEF3080254.1"/>
    </source>
</evidence>
<evidence type="ECO:0000313" key="3">
    <source>
        <dbReference type="Proteomes" id="UP001356704"/>
    </source>
</evidence>
<keyword evidence="3" id="KW-1185">Reference proteome</keyword>
<gene>
    <name evidence="2" type="ORF">V1468_14660</name>
</gene>
<evidence type="ECO:0008006" key="4">
    <source>
        <dbReference type="Google" id="ProtNLM"/>
    </source>
</evidence>
<reference evidence="2 3" key="1">
    <citation type="submission" date="2024-02" db="EMBL/GenBank/DDBJ databases">
        <title>Winogradskyella poriferorum JCM 12885.</title>
        <authorList>
            <person name="Zhang D.-F."/>
            <person name="Fu Z.-Y."/>
        </authorList>
    </citation>
    <scope>NUCLEOTIDE SEQUENCE [LARGE SCALE GENOMIC DNA]</scope>
    <source>
        <strain evidence="2 3">JCM 12885</strain>
    </source>
</reference>
<dbReference type="EMBL" id="JAZHOU010000006">
    <property type="protein sequence ID" value="MEF3080254.1"/>
    <property type="molecule type" value="Genomic_DNA"/>
</dbReference>
<name>A0ABU7W8E8_9FLAO</name>
<proteinExistence type="predicted"/>
<comment type="caution">
    <text evidence="2">The sequence shown here is derived from an EMBL/GenBank/DDBJ whole genome shotgun (WGS) entry which is preliminary data.</text>
</comment>
<dbReference type="PROSITE" id="PS51257">
    <property type="entry name" value="PROKAR_LIPOPROTEIN"/>
    <property type="match status" value="1"/>
</dbReference>
<feature type="signal peptide" evidence="1">
    <location>
        <begin position="1"/>
        <end position="26"/>
    </location>
</feature>
<protein>
    <recommendedName>
        <fullName evidence="4">Lipocalin-like domain-containing protein</fullName>
    </recommendedName>
</protein>
<feature type="chain" id="PRO_5046237576" description="Lipocalin-like domain-containing protein" evidence="1">
    <location>
        <begin position="27"/>
        <end position="770"/>
    </location>
</feature>